<keyword evidence="1" id="KW-0520">NAD</keyword>
<dbReference type="SUPFAM" id="SSF53720">
    <property type="entry name" value="ALDH-like"/>
    <property type="match status" value="1"/>
</dbReference>
<evidence type="ECO:0000256" key="1">
    <source>
        <dbReference type="ARBA" id="ARBA00023027"/>
    </source>
</evidence>
<organism evidence="3">
    <name type="scientific">marine sediment metagenome</name>
    <dbReference type="NCBI Taxonomy" id="412755"/>
    <lineage>
        <taxon>unclassified sequences</taxon>
        <taxon>metagenomes</taxon>
        <taxon>ecological metagenomes</taxon>
    </lineage>
</organism>
<gene>
    <name evidence="3" type="ORF">S01H4_00661</name>
</gene>
<evidence type="ECO:0000313" key="3">
    <source>
        <dbReference type="EMBL" id="GAG64273.1"/>
    </source>
</evidence>
<dbReference type="AlphaFoldDB" id="X0ZUV9"/>
<dbReference type="PIRSF" id="PIRSF036410">
    <property type="entry name" value="EutE_PduP"/>
    <property type="match status" value="1"/>
</dbReference>
<feature type="domain" description="Aldehyde dehydrogenase" evidence="2">
    <location>
        <begin position="46"/>
        <end position="306"/>
    </location>
</feature>
<dbReference type="InterPro" id="IPR015590">
    <property type="entry name" value="Aldehyde_DH_dom"/>
</dbReference>
<dbReference type="InterPro" id="IPR016162">
    <property type="entry name" value="Ald_DH_N"/>
</dbReference>
<dbReference type="InterPro" id="IPR016161">
    <property type="entry name" value="Ald_DH/histidinol_DH"/>
</dbReference>
<dbReference type="EMBL" id="BART01000097">
    <property type="protein sequence ID" value="GAG64273.1"/>
    <property type="molecule type" value="Genomic_DNA"/>
</dbReference>
<accession>X0ZUV9</accession>
<dbReference type="Pfam" id="PF00171">
    <property type="entry name" value="Aldedh"/>
    <property type="match status" value="1"/>
</dbReference>
<proteinExistence type="predicted"/>
<name>X0ZUV9_9ZZZZ</name>
<reference evidence="3" key="1">
    <citation type="journal article" date="2014" name="Front. Microbiol.">
        <title>High frequency of phylogenetically diverse reductive dehalogenase-homologous genes in deep subseafloor sedimentary metagenomes.</title>
        <authorList>
            <person name="Kawai M."/>
            <person name="Futagami T."/>
            <person name="Toyoda A."/>
            <person name="Takaki Y."/>
            <person name="Nishi S."/>
            <person name="Hori S."/>
            <person name="Arai W."/>
            <person name="Tsubouchi T."/>
            <person name="Morono Y."/>
            <person name="Uchiyama I."/>
            <person name="Ito T."/>
            <person name="Fujiyama A."/>
            <person name="Inagaki F."/>
            <person name="Takami H."/>
        </authorList>
    </citation>
    <scope>NUCLEOTIDE SEQUENCE</scope>
    <source>
        <strain evidence="3">Expedition CK06-06</strain>
    </source>
</reference>
<evidence type="ECO:0000259" key="2">
    <source>
        <dbReference type="Pfam" id="PF00171"/>
    </source>
</evidence>
<dbReference type="GO" id="GO:0008774">
    <property type="term" value="F:acetaldehyde dehydrogenase (acetylating) activity"/>
    <property type="evidence" value="ECO:0007669"/>
    <property type="project" value="InterPro"/>
</dbReference>
<dbReference type="InterPro" id="IPR012408">
    <property type="entry name" value="Acetald_propionald_DH-rel"/>
</dbReference>
<protein>
    <recommendedName>
        <fullName evidence="2">Aldehyde dehydrogenase domain-containing protein</fullName>
    </recommendedName>
</protein>
<dbReference type="PANTHER" id="PTHR11699">
    <property type="entry name" value="ALDEHYDE DEHYDROGENASE-RELATED"/>
    <property type="match status" value="1"/>
</dbReference>
<dbReference type="Gene3D" id="3.40.605.10">
    <property type="entry name" value="Aldehyde Dehydrogenase, Chain A, domain 1"/>
    <property type="match status" value="1"/>
</dbReference>
<dbReference type="CDD" id="cd07121">
    <property type="entry name" value="ALDH_EutE"/>
    <property type="match status" value="1"/>
</dbReference>
<dbReference type="NCBIfam" id="NF011927">
    <property type="entry name" value="PRK15398.1"/>
    <property type="match status" value="1"/>
</dbReference>
<comment type="caution">
    <text evidence="3">The sequence shown here is derived from an EMBL/GenBank/DDBJ whole genome shotgun (WGS) entry which is preliminary data.</text>
</comment>
<dbReference type="Gene3D" id="3.40.309.10">
    <property type="entry name" value="Aldehyde Dehydrogenase, Chain A, domain 2"/>
    <property type="match status" value="1"/>
</dbReference>
<dbReference type="InterPro" id="IPR016163">
    <property type="entry name" value="Ald_DH_C"/>
</dbReference>
<sequence>MEINEKDLKLIIESVLNKLETAKSDKSDKEVFDTSSVKTLGQDGIFEEVNVAVDAAEAAHLKLIKLTLEKRREIIQGIRKIIMSNLEEISKLAVEETNFGRVEDKIEKNRLAALKTPGVEDLEPTAYSDDNGMTLMERAAYGVIGSIIPSTNPTSTVINNGISMIAGGNSVVFNPHPMAKKSSCFTVSLINQAIIKAGGPPNVLCAIANPTIDSAQILMKHPKIKLLVVTGGPAVVKAAMNSGKKVVAAGPGNPPCVVDETADLVKTSRDIVNGAGFDNNIVCICEKEILAVSQIADKLKEEMIKNGAYELKGEQIEKVTKLVIADPGKPGHEGASNKEYVGKDASVIARDIGLDISEQTKILLCEVDCYHPLVWTEQLLPVIPLVRFNNVDEAIDFAVQCEHNFRHTASIHSRNIAKLSKMAQVMNCSLFIKNGPNYSGLGFGGAGYASFTIATPTGEGLTRARTFTRERRCVLVGYFRIV</sequence>